<evidence type="ECO:0000313" key="6">
    <source>
        <dbReference type="Proteomes" id="UP000001611"/>
    </source>
</evidence>
<dbReference type="Gene3D" id="3.30.420.40">
    <property type="match status" value="2"/>
</dbReference>
<evidence type="ECO:0000256" key="4">
    <source>
        <dbReference type="SAM" id="SignalP"/>
    </source>
</evidence>
<dbReference type="SUPFAM" id="SSF53067">
    <property type="entry name" value="Actin-like ATPase domain"/>
    <property type="match status" value="2"/>
</dbReference>
<dbReference type="OrthoDB" id="5106638at2759"/>
<dbReference type="InterPro" id="IPR029047">
    <property type="entry name" value="HSP70_peptide-bd_sf"/>
</dbReference>
<dbReference type="GeneID" id="20706316"/>
<dbReference type="InParanoid" id="G2X368"/>
<keyword evidence="4" id="KW-0732">Signal</keyword>
<comment type="similarity">
    <text evidence="3">Belongs to the heat shock protein 70 family.</text>
</comment>
<dbReference type="HOGENOM" id="CLU_444963_0_0_1"/>
<keyword evidence="2 3" id="KW-0067">ATP-binding</keyword>
<evidence type="ECO:0000256" key="2">
    <source>
        <dbReference type="ARBA" id="ARBA00022840"/>
    </source>
</evidence>
<dbReference type="OMA" id="RMAPMER"/>
<keyword evidence="1 3" id="KW-0547">Nucleotide-binding</keyword>
<feature type="chain" id="PRO_5003439604" evidence="4">
    <location>
        <begin position="17"/>
        <end position="614"/>
    </location>
</feature>
<dbReference type="Gene3D" id="2.60.34.10">
    <property type="entry name" value="Substrate Binding Domain Of DNAk, Chain A, domain 1"/>
    <property type="match status" value="1"/>
</dbReference>
<dbReference type="PROSITE" id="PS00297">
    <property type="entry name" value="HSP70_1"/>
    <property type="match status" value="1"/>
</dbReference>
<gene>
    <name evidence="5" type="ORF">VDAG_04853</name>
</gene>
<dbReference type="GO" id="GO:0005524">
    <property type="term" value="F:ATP binding"/>
    <property type="evidence" value="ECO:0007669"/>
    <property type="project" value="UniProtKB-KW"/>
</dbReference>
<dbReference type="EMBL" id="DS572702">
    <property type="protein sequence ID" value="EGY23415.1"/>
    <property type="molecule type" value="Genomic_DNA"/>
</dbReference>
<dbReference type="InterPro" id="IPR013126">
    <property type="entry name" value="Hsp_70_fam"/>
</dbReference>
<dbReference type="RefSeq" id="XP_009652752.1">
    <property type="nucleotide sequence ID" value="XM_009654457.1"/>
</dbReference>
<accession>G2X368</accession>
<dbReference type="Pfam" id="PF00012">
    <property type="entry name" value="HSP70"/>
    <property type="match status" value="1"/>
</dbReference>
<evidence type="ECO:0000256" key="3">
    <source>
        <dbReference type="RuleBase" id="RU003322"/>
    </source>
</evidence>
<name>G2X368_VERDV</name>
<dbReference type="Proteomes" id="UP000001611">
    <property type="component" value="Chromosome 3"/>
</dbReference>
<dbReference type="eggNOG" id="KOG0101">
    <property type="taxonomic scope" value="Eukaryota"/>
</dbReference>
<evidence type="ECO:0000256" key="1">
    <source>
        <dbReference type="ARBA" id="ARBA00022741"/>
    </source>
</evidence>
<dbReference type="SUPFAM" id="SSF100920">
    <property type="entry name" value="Heat shock protein 70kD (HSP70), peptide-binding domain"/>
    <property type="match status" value="1"/>
</dbReference>
<dbReference type="PANTHER" id="PTHR19375">
    <property type="entry name" value="HEAT SHOCK PROTEIN 70KDA"/>
    <property type="match status" value="1"/>
</dbReference>
<dbReference type="InterPro" id="IPR043129">
    <property type="entry name" value="ATPase_NBD"/>
</dbReference>
<sequence length="614" mass="67351">MKLLSLVMSFLALAAEERPAFQRLSKGAHCWLTYAFNKVSPEARVERGREGNLCGKVKRRGDEDYVRLAPMLSQRRAILSLEQVALIAAKLVVKCFDLAGCSDGDVKFGAKERGYFAFVADNPQNPEIADTDGKEDLRSSEVQCFRLMGIEAYESPLRDGLNEVEGCFECLPVATAFLGARREAPIAGIDLGTSYCCVFVNGRLISIAYGENVCPTVVHSKNGRWTLPRRADTKGIRYSCVKRIIGRSTQDGRLANDIKHVPHAILKGEYPMLHSELEDITPEEVSGFILHNARQAVEKDTKKAVSACVIGVPAYFTSAQRLSTLASAQIGGFDIDKVRLVEEPVTAMVYYKHANETAQEMDSKRVLVLDPGGGTMDAALVYSEDQKTFLIKATAGNNCLGGIDVDRNLMEIVLREAKNAVHDAPELMASCETAKMDLADAETVDVTILPESDHEHTVTITQDDLEEACAPLKDAILDAIGDLRRQQPDALASLDYILLVGGSTVARGLALIGRDDSIQIIPVLPRSLGVVTTEPDGSHQLQVIMKRNTQPPNTANRDFFTKEDNQGEIEIEIMEGDTDYTSNISLQSFRVKFGRCPAAEFNYEVIESDTPGKI</sequence>
<dbReference type="InterPro" id="IPR018181">
    <property type="entry name" value="Heat_shock_70_CS"/>
</dbReference>
<proteinExistence type="inferred from homology"/>
<keyword evidence="6" id="KW-1185">Reference proteome</keyword>
<dbReference type="STRING" id="498257.G2X368"/>
<dbReference type="PRINTS" id="PR00301">
    <property type="entry name" value="HEATSHOCK70"/>
</dbReference>
<protein>
    <submittedName>
        <fullName evidence="5">Chaperone protein dnaK</fullName>
    </submittedName>
</protein>
<dbReference type="KEGG" id="vda:VDAG_04853"/>
<dbReference type="GO" id="GO:0140662">
    <property type="term" value="F:ATP-dependent protein folding chaperone"/>
    <property type="evidence" value="ECO:0007669"/>
    <property type="project" value="InterPro"/>
</dbReference>
<feature type="signal peptide" evidence="4">
    <location>
        <begin position="1"/>
        <end position="16"/>
    </location>
</feature>
<organism evidence="5 6">
    <name type="scientific">Verticillium dahliae (strain VdLs.17 / ATCC MYA-4575 / FGSC 10137)</name>
    <name type="common">Verticillium wilt</name>
    <dbReference type="NCBI Taxonomy" id="498257"/>
    <lineage>
        <taxon>Eukaryota</taxon>
        <taxon>Fungi</taxon>
        <taxon>Dikarya</taxon>
        <taxon>Ascomycota</taxon>
        <taxon>Pezizomycotina</taxon>
        <taxon>Sordariomycetes</taxon>
        <taxon>Hypocreomycetidae</taxon>
        <taxon>Glomerellales</taxon>
        <taxon>Plectosphaerellaceae</taxon>
        <taxon>Verticillium</taxon>
    </lineage>
</organism>
<dbReference type="Gene3D" id="3.90.640.10">
    <property type="entry name" value="Actin, Chain A, domain 4"/>
    <property type="match status" value="1"/>
</dbReference>
<reference evidence="5 6" key="1">
    <citation type="submission" date="2008-03" db="EMBL/GenBank/DDBJ databases">
        <title>The Genome Sequence of Verticillium dahliae VdLs.17.</title>
        <authorList>
            <consortium name="The Broad Institute Genome Sequencing Platform"/>
            <person name="Ma L.-J.J."/>
            <person name="Klosterman S.J."/>
            <person name="Subbarao K."/>
            <person name="Dobinson K."/>
            <person name="Veronese P."/>
            <person name="Kang S."/>
            <person name="Gold S.E."/>
            <person name="Young S."/>
            <person name="Jaffe D."/>
            <person name="Gnerre S."/>
            <person name="Berlin A."/>
            <person name="Heiman D."/>
            <person name="Hepburn T."/>
            <person name="Sykes S."/>
            <person name="Alvarado L."/>
            <person name="Kodira C.D."/>
            <person name="Lander E."/>
            <person name="Galagan J."/>
            <person name="Nusbaum C."/>
            <person name="Birren B."/>
        </authorList>
    </citation>
    <scope>NUCLEOTIDE SEQUENCE [LARGE SCALE GENOMIC DNA]</scope>
    <source>
        <strain evidence="6">VdLs.17 / ATCC MYA-4575 / FGSC 10137</strain>
    </source>
</reference>
<evidence type="ECO:0000313" key="5">
    <source>
        <dbReference type="EMBL" id="EGY23415.1"/>
    </source>
</evidence>
<dbReference type="AlphaFoldDB" id="G2X368"/>